<feature type="region of interest" description="Disordered" evidence="1">
    <location>
        <begin position="23"/>
        <end position="68"/>
    </location>
</feature>
<proteinExistence type="predicted"/>
<sequence length="68" mass="7170">MSYCRNSKYNMINLDVNVVNGGGGRSSFIPGSSPKSTSSRYGFGNPPRNQSSSAFNYGGNTSSDLPAI</sequence>
<feature type="compositionally biased region" description="Polar residues" evidence="1">
    <location>
        <begin position="47"/>
        <end position="68"/>
    </location>
</feature>
<organism evidence="2 3">
    <name type="scientific">Adineta steineri</name>
    <dbReference type="NCBI Taxonomy" id="433720"/>
    <lineage>
        <taxon>Eukaryota</taxon>
        <taxon>Metazoa</taxon>
        <taxon>Spiralia</taxon>
        <taxon>Gnathifera</taxon>
        <taxon>Rotifera</taxon>
        <taxon>Eurotatoria</taxon>
        <taxon>Bdelloidea</taxon>
        <taxon>Adinetida</taxon>
        <taxon>Adinetidae</taxon>
        <taxon>Adineta</taxon>
    </lineage>
</organism>
<evidence type="ECO:0000256" key="1">
    <source>
        <dbReference type="SAM" id="MobiDB-lite"/>
    </source>
</evidence>
<name>A0A820PAG3_9BILA</name>
<protein>
    <submittedName>
        <fullName evidence="2">Uncharacterized protein</fullName>
    </submittedName>
</protein>
<gene>
    <name evidence="2" type="ORF">KXQ929_LOCUS51007</name>
</gene>
<comment type="caution">
    <text evidence="2">The sequence shown here is derived from an EMBL/GenBank/DDBJ whole genome shotgun (WGS) entry which is preliminary data.</text>
</comment>
<dbReference type="EMBL" id="CAJOBB010024430">
    <property type="protein sequence ID" value="CAF4400727.1"/>
    <property type="molecule type" value="Genomic_DNA"/>
</dbReference>
<reference evidence="2" key="1">
    <citation type="submission" date="2021-02" db="EMBL/GenBank/DDBJ databases">
        <authorList>
            <person name="Nowell W R."/>
        </authorList>
    </citation>
    <scope>NUCLEOTIDE SEQUENCE</scope>
</reference>
<accession>A0A820PAG3</accession>
<feature type="compositionally biased region" description="Polar residues" evidence="1">
    <location>
        <begin position="29"/>
        <end position="40"/>
    </location>
</feature>
<evidence type="ECO:0000313" key="3">
    <source>
        <dbReference type="Proteomes" id="UP000663868"/>
    </source>
</evidence>
<evidence type="ECO:0000313" key="2">
    <source>
        <dbReference type="EMBL" id="CAF4400727.1"/>
    </source>
</evidence>
<dbReference type="Proteomes" id="UP000663868">
    <property type="component" value="Unassembled WGS sequence"/>
</dbReference>
<dbReference type="AlphaFoldDB" id="A0A820PAG3"/>